<gene>
    <name evidence="2" type="ORF">JMUB5056_1039</name>
</gene>
<dbReference type="AlphaFoldDB" id="A0A510LB99"/>
<dbReference type="RefSeq" id="WP_172618781.1">
    <property type="nucleotide sequence ID" value="NZ_AP019846.1"/>
</dbReference>
<dbReference type="Proteomes" id="UP000321561">
    <property type="component" value="Chromosome"/>
</dbReference>
<reference evidence="2 3" key="1">
    <citation type="submission" date="2019-07" db="EMBL/GenBank/DDBJ databases">
        <title>Complete Genome Sequence of Leptotrichia hongkongensis Strain JMUB5056.</title>
        <authorList>
            <person name="Watanabe S."/>
            <person name="Cui L."/>
        </authorList>
    </citation>
    <scope>NUCLEOTIDE SEQUENCE [LARGE SCALE GENOMIC DNA]</scope>
    <source>
        <strain evidence="2 3">JMUB5056</strain>
    </source>
</reference>
<evidence type="ECO:0000256" key="1">
    <source>
        <dbReference type="SAM" id="SignalP"/>
    </source>
</evidence>
<organism evidence="2 3">
    <name type="scientific">Leptotrichia hongkongensis</name>
    <dbReference type="NCBI Taxonomy" id="554406"/>
    <lineage>
        <taxon>Bacteria</taxon>
        <taxon>Fusobacteriati</taxon>
        <taxon>Fusobacteriota</taxon>
        <taxon>Fusobacteriia</taxon>
        <taxon>Fusobacteriales</taxon>
        <taxon>Leptotrichiaceae</taxon>
        <taxon>Leptotrichia</taxon>
    </lineage>
</organism>
<proteinExistence type="predicted"/>
<evidence type="ECO:0000313" key="2">
    <source>
        <dbReference type="EMBL" id="BBM59455.1"/>
    </source>
</evidence>
<keyword evidence="1" id="KW-0732">Signal</keyword>
<feature type="signal peptide" evidence="1">
    <location>
        <begin position="1"/>
        <end position="18"/>
    </location>
</feature>
<dbReference type="KEGG" id="lhg:JMUB5056_1039"/>
<evidence type="ECO:0008006" key="4">
    <source>
        <dbReference type="Google" id="ProtNLM"/>
    </source>
</evidence>
<dbReference type="EMBL" id="AP019846">
    <property type="protein sequence ID" value="BBM59455.1"/>
    <property type="molecule type" value="Genomic_DNA"/>
</dbReference>
<evidence type="ECO:0000313" key="3">
    <source>
        <dbReference type="Proteomes" id="UP000321561"/>
    </source>
</evidence>
<accession>A0A510LB99</accession>
<protein>
    <recommendedName>
        <fullName evidence="4">Lipocalin-like domain-containing protein</fullName>
    </recommendedName>
</protein>
<sequence length="121" mass="14164">MKKSIFLLMLLSSMIAFSEKLTTNGKDNLDKLKGNWDSIQATISNTPKGWYILSYDEPDYKLYRFKPGVLYFNPSDKYNKASNIYIAWDTKYKTLVTVDKNLNIIKREKRHVDCLHNNTCN</sequence>
<name>A0A510LB99_9FUSO</name>
<feature type="chain" id="PRO_5021951882" description="Lipocalin-like domain-containing protein" evidence="1">
    <location>
        <begin position="19"/>
        <end position="121"/>
    </location>
</feature>